<evidence type="ECO:0000256" key="1">
    <source>
        <dbReference type="SAM" id="SignalP"/>
    </source>
</evidence>
<protein>
    <submittedName>
        <fullName evidence="2">Uncharacterized protein</fullName>
    </submittedName>
</protein>
<comment type="caution">
    <text evidence="2">The sequence shown here is derived from an EMBL/GenBank/DDBJ whole genome shotgun (WGS) entry which is preliminary data.</text>
</comment>
<dbReference type="EMBL" id="DXDA01000012">
    <property type="protein sequence ID" value="HIY68038.1"/>
    <property type="molecule type" value="Genomic_DNA"/>
</dbReference>
<evidence type="ECO:0000313" key="3">
    <source>
        <dbReference type="Proteomes" id="UP000886844"/>
    </source>
</evidence>
<proteinExistence type="predicted"/>
<gene>
    <name evidence="2" type="ORF">H9828_01325</name>
</gene>
<dbReference type="Proteomes" id="UP000886844">
    <property type="component" value="Unassembled WGS sequence"/>
</dbReference>
<evidence type="ECO:0000313" key="2">
    <source>
        <dbReference type="EMBL" id="HIY68038.1"/>
    </source>
</evidence>
<feature type="signal peptide" evidence="1">
    <location>
        <begin position="1"/>
        <end position="23"/>
    </location>
</feature>
<dbReference type="AlphaFoldDB" id="A0A9D1YZC6"/>
<keyword evidence="1" id="KW-0732">Signal</keyword>
<reference evidence="2" key="1">
    <citation type="journal article" date="2021" name="PeerJ">
        <title>Extensive microbial diversity within the chicken gut microbiome revealed by metagenomics and culture.</title>
        <authorList>
            <person name="Gilroy R."/>
            <person name="Ravi A."/>
            <person name="Getino M."/>
            <person name="Pursley I."/>
            <person name="Horton D.L."/>
            <person name="Alikhan N.F."/>
            <person name="Baker D."/>
            <person name="Gharbi K."/>
            <person name="Hall N."/>
            <person name="Watson M."/>
            <person name="Adriaenssens E.M."/>
            <person name="Foster-Nyarko E."/>
            <person name="Jarju S."/>
            <person name="Secka A."/>
            <person name="Antonio M."/>
            <person name="Oren A."/>
            <person name="Chaudhuri R.R."/>
            <person name="La Ragione R."/>
            <person name="Hildebrand F."/>
            <person name="Pallen M.J."/>
        </authorList>
    </citation>
    <scope>NUCLEOTIDE SEQUENCE</scope>
    <source>
        <strain evidence="2">5134</strain>
    </source>
</reference>
<organism evidence="2 3">
    <name type="scientific">Candidatus Alistipes intestinigallinarum</name>
    <dbReference type="NCBI Taxonomy" id="2838440"/>
    <lineage>
        <taxon>Bacteria</taxon>
        <taxon>Pseudomonadati</taxon>
        <taxon>Bacteroidota</taxon>
        <taxon>Bacteroidia</taxon>
        <taxon>Bacteroidales</taxon>
        <taxon>Rikenellaceae</taxon>
        <taxon>Alistipes</taxon>
    </lineage>
</organism>
<accession>A0A9D1YZC6</accession>
<name>A0A9D1YZC6_9BACT</name>
<sequence length="155" mass="16822">MRFITLILTWVLLAAASAGRAQSLDVFKQRLAQPTAGSALFNSAKVVVTEHGDAARAIAQAAQAAQKLSYKGHRVCIFFDNGPDARNGAIEAKKLFEETFPGIKVYMVYESPWFSVSVGNCLTTEEAIILKGRVSATFPKAFLKNEVISVADLLE</sequence>
<reference evidence="2" key="2">
    <citation type="submission" date="2021-04" db="EMBL/GenBank/DDBJ databases">
        <authorList>
            <person name="Gilroy R."/>
        </authorList>
    </citation>
    <scope>NUCLEOTIDE SEQUENCE</scope>
    <source>
        <strain evidence="2">5134</strain>
    </source>
</reference>
<feature type="chain" id="PRO_5039240561" evidence="1">
    <location>
        <begin position="24"/>
        <end position="155"/>
    </location>
</feature>